<feature type="binding site" evidence="9">
    <location>
        <position position="790"/>
    </location>
    <ligand>
        <name>L-tryptophan</name>
        <dbReference type="ChEBI" id="CHEBI:57912"/>
    </ligand>
</feature>
<dbReference type="InterPro" id="IPR036951">
    <property type="entry name" value="ArAA_hydroxylase_sf"/>
</dbReference>
<feature type="region of interest" description="Disordered" evidence="11">
    <location>
        <begin position="392"/>
        <end position="414"/>
    </location>
</feature>
<feature type="binding site" evidence="10">
    <location>
        <position position="850"/>
    </location>
    <ligand>
        <name>Fe cation</name>
        <dbReference type="ChEBI" id="CHEBI:24875"/>
    </ligand>
</feature>
<dbReference type="PRINTS" id="PR00372">
    <property type="entry name" value="FYWHYDRXLASE"/>
</dbReference>
<evidence type="ECO:0000256" key="6">
    <source>
        <dbReference type="ARBA" id="ARBA00023004"/>
    </source>
</evidence>
<evidence type="ECO:0000313" key="16">
    <source>
        <dbReference type="WBParaSite" id="Gr19_v10_g7729.t1"/>
    </source>
</evidence>
<feature type="binding site" evidence="9">
    <location>
        <position position="898"/>
    </location>
    <ligand>
        <name>L-tryptophan</name>
        <dbReference type="ChEBI" id="CHEBI:57912"/>
    </ligand>
</feature>
<keyword evidence="12" id="KW-0812">Transmembrane</keyword>
<dbReference type="WBParaSite" id="Gr19_v10_g7729.t1">
    <property type="protein sequence ID" value="Gr19_v10_g7729.t1"/>
    <property type="gene ID" value="Gr19_v10_g7729"/>
</dbReference>
<comment type="cofactor">
    <cofactor evidence="1 10">
        <name>Fe(2+)</name>
        <dbReference type="ChEBI" id="CHEBI:29033"/>
    </cofactor>
</comment>
<dbReference type="GO" id="GO:0016020">
    <property type="term" value="C:membrane"/>
    <property type="evidence" value="ECO:0007669"/>
    <property type="project" value="UniProtKB-SubCell"/>
</dbReference>
<dbReference type="InterPro" id="IPR018000">
    <property type="entry name" value="Neurotransmitter_ion_chnl_CS"/>
</dbReference>
<dbReference type="GO" id="GO:0046189">
    <property type="term" value="P:phenol-containing compound biosynthetic process"/>
    <property type="evidence" value="ECO:0007669"/>
    <property type="project" value="UniProtKB-ARBA"/>
</dbReference>
<protein>
    <submittedName>
        <fullName evidence="16">Biopterin-dependent aromatic amino acid hydroxylase family profile domain-containing protein</fullName>
    </submittedName>
</protein>
<feature type="binding site" evidence="10">
    <location>
        <position position="810"/>
    </location>
    <ligand>
        <name>Fe cation</name>
        <dbReference type="ChEBI" id="CHEBI:24875"/>
    </ligand>
</feature>
<dbReference type="InterPro" id="IPR036734">
    <property type="entry name" value="Neur_chan_lig-bd_sf"/>
</dbReference>
<keyword evidence="8 12" id="KW-0472">Membrane</keyword>
<evidence type="ECO:0000256" key="8">
    <source>
        <dbReference type="ARBA" id="ARBA00023136"/>
    </source>
</evidence>
<dbReference type="InterPro" id="IPR036719">
    <property type="entry name" value="Neuro-gated_channel_TM_sf"/>
</dbReference>
<dbReference type="InterPro" id="IPR019774">
    <property type="entry name" value="Aromatic-AA_hydroxylase_C"/>
</dbReference>
<name>A0A914I8Y3_GLORO</name>
<dbReference type="FunFam" id="1.10.800.10:FF:000004">
    <property type="entry name" value="Tyrosine 3-monooxygenase"/>
    <property type="match status" value="1"/>
</dbReference>
<evidence type="ECO:0000256" key="9">
    <source>
        <dbReference type="PIRSR" id="PIRSR601273-1"/>
    </source>
</evidence>
<evidence type="ECO:0000259" key="14">
    <source>
        <dbReference type="PROSITE" id="PS51410"/>
    </source>
</evidence>
<keyword evidence="15" id="KW-1185">Reference proteome</keyword>
<keyword evidence="4 10" id="KW-0479">Metal-binding</keyword>
<organism evidence="15 16">
    <name type="scientific">Globodera rostochiensis</name>
    <name type="common">Golden nematode worm</name>
    <name type="synonym">Heterodera rostochiensis</name>
    <dbReference type="NCBI Taxonomy" id="31243"/>
    <lineage>
        <taxon>Eukaryota</taxon>
        <taxon>Metazoa</taxon>
        <taxon>Ecdysozoa</taxon>
        <taxon>Nematoda</taxon>
        <taxon>Chromadorea</taxon>
        <taxon>Rhabditida</taxon>
        <taxon>Tylenchina</taxon>
        <taxon>Tylenchomorpha</taxon>
        <taxon>Tylenchoidea</taxon>
        <taxon>Heteroderidae</taxon>
        <taxon>Heteroderinae</taxon>
        <taxon>Globodera</taxon>
    </lineage>
</organism>
<feature type="binding site" evidence="10">
    <location>
        <position position="805"/>
    </location>
    <ligand>
        <name>Fe cation</name>
        <dbReference type="ChEBI" id="CHEBI:24875"/>
    </ligand>
</feature>
<keyword evidence="5" id="KW-0560">Oxidoreductase</keyword>
<dbReference type="FunFam" id="2.70.170.10:FF:000013">
    <property type="entry name" value="Acetylcholine receptor subunit alpha"/>
    <property type="match status" value="1"/>
</dbReference>
<dbReference type="SUPFAM" id="SSF63712">
    <property type="entry name" value="Nicotinic receptor ligand binding domain-like"/>
    <property type="match status" value="1"/>
</dbReference>
<feature type="transmembrane region" description="Helical" evidence="12">
    <location>
        <begin position="305"/>
        <end position="323"/>
    </location>
</feature>
<feature type="compositionally biased region" description="Polar residues" evidence="11">
    <location>
        <begin position="393"/>
        <end position="413"/>
    </location>
</feature>
<dbReference type="SUPFAM" id="SSF56534">
    <property type="entry name" value="Aromatic aminoacid monoxygenases, catalytic and oligomerization domains"/>
    <property type="match status" value="1"/>
</dbReference>
<dbReference type="Gene3D" id="1.10.800.10">
    <property type="entry name" value="Aromatic amino acid hydroxylase"/>
    <property type="match status" value="1"/>
</dbReference>
<feature type="transmembrane region" description="Helical" evidence="12">
    <location>
        <begin position="239"/>
        <end position="261"/>
    </location>
</feature>
<feature type="domain" description="Biopterin-dependent aromatic amino acid hydroxylase family profile" evidence="14">
    <location>
        <begin position="626"/>
        <end position="1001"/>
    </location>
</feature>
<evidence type="ECO:0000256" key="4">
    <source>
        <dbReference type="ARBA" id="ARBA00022723"/>
    </source>
</evidence>
<dbReference type="GO" id="GO:0043005">
    <property type="term" value="C:neuron projection"/>
    <property type="evidence" value="ECO:0007669"/>
    <property type="project" value="TreeGrafter"/>
</dbReference>
<evidence type="ECO:0000256" key="13">
    <source>
        <dbReference type="SAM" id="SignalP"/>
    </source>
</evidence>
<dbReference type="InterPro" id="IPR036329">
    <property type="entry name" value="Aro-AA_hydroxylase_C_sf"/>
</dbReference>
<dbReference type="Gene3D" id="1.20.58.390">
    <property type="entry name" value="Neurotransmitter-gated ion-channel transmembrane domain"/>
    <property type="match status" value="1"/>
</dbReference>
<dbReference type="PROSITE" id="PS51410">
    <property type="entry name" value="BH4_AAA_HYDROXYL_2"/>
    <property type="match status" value="1"/>
</dbReference>
<dbReference type="GO" id="GO:0006570">
    <property type="term" value="P:tyrosine metabolic process"/>
    <property type="evidence" value="ECO:0007669"/>
    <property type="project" value="UniProtKB-ARBA"/>
</dbReference>
<proteinExistence type="inferred from homology"/>
<dbReference type="PROSITE" id="PS00236">
    <property type="entry name" value="NEUROTR_ION_CHANNEL"/>
    <property type="match status" value="1"/>
</dbReference>
<dbReference type="AlphaFoldDB" id="A0A914I8Y3"/>
<evidence type="ECO:0000256" key="7">
    <source>
        <dbReference type="ARBA" id="ARBA00023033"/>
    </source>
</evidence>
<dbReference type="Pfam" id="PF02932">
    <property type="entry name" value="Neur_chan_memb"/>
    <property type="match status" value="1"/>
</dbReference>
<feature type="binding site" evidence="9">
    <location>
        <position position="798"/>
    </location>
    <ligand>
        <name>L-tryptophan</name>
        <dbReference type="ChEBI" id="CHEBI:57912"/>
    </ligand>
</feature>
<dbReference type="InterPro" id="IPR038050">
    <property type="entry name" value="Neuro_actylchol_rec"/>
</dbReference>
<dbReference type="PROSITE" id="PS00367">
    <property type="entry name" value="BH4_AAA_HYDROXYL_1"/>
    <property type="match status" value="1"/>
</dbReference>
<feature type="chain" id="PRO_5038022619" evidence="13">
    <location>
        <begin position="25"/>
        <end position="1001"/>
    </location>
</feature>
<dbReference type="GO" id="GO:0005506">
    <property type="term" value="F:iron ion binding"/>
    <property type="evidence" value="ECO:0007669"/>
    <property type="project" value="InterPro"/>
</dbReference>
<evidence type="ECO:0000256" key="10">
    <source>
        <dbReference type="PIRSR" id="PIRSR601273-2"/>
    </source>
</evidence>
<comment type="subcellular location">
    <subcellularLocation>
        <location evidence="2">Membrane</location>
        <topology evidence="2">Multi-pass membrane protein</topology>
    </subcellularLocation>
</comment>
<dbReference type="GO" id="GO:0006576">
    <property type="term" value="P:biogenic amine metabolic process"/>
    <property type="evidence" value="ECO:0007669"/>
    <property type="project" value="UniProtKB-ARBA"/>
</dbReference>
<dbReference type="CDD" id="cd19064">
    <property type="entry name" value="LGIC_TM_nAChR"/>
    <property type="match status" value="1"/>
</dbReference>
<keyword evidence="12" id="KW-1133">Transmembrane helix</keyword>
<dbReference type="InterPro" id="IPR006029">
    <property type="entry name" value="Neurotrans-gated_channel_TM"/>
</dbReference>
<evidence type="ECO:0000256" key="5">
    <source>
        <dbReference type="ARBA" id="ARBA00023002"/>
    </source>
</evidence>
<reference evidence="16" key="1">
    <citation type="submission" date="2022-11" db="UniProtKB">
        <authorList>
            <consortium name="WormBaseParasite"/>
        </authorList>
    </citation>
    <scope>IDENTIFICATION</scope>
</reference>
<feature type="binding site" evidence="9">
    <location>
        <position position="768"/>
    </location>
    <ligand>
        <name>L-tryptophan</name>
        <dbReference type="ChEBI" id="CHEBI:57912"/>
    </ligand>
</feature>
<dbReference type="InterPro" id="IPR001273">
    <property type="entry name" value="ArAA_hydroxylase"/>
</dbReference>
<feature type="binding site" evidence="9">
    <location>
        <position position="928"/>
    </location>
    <ligand>
        <name>L-tryptophan</name>
        <dbReference type="ChEBI" id="CHEBI:57912"/>
    </ligand>
</feature>
<sequence>MTFPRQLIIPFLLLGLKFLSFSGANQESARLFEDLLSKYNKLVRPGKSPSDAIEIQFKFKLVQILDVHEKNQVLTTKGSLIHRWTDQRLSWEPIQYGNVTMLHVPGELIWVPDIILYNNAHGSPTIAAITKADVYANGSVFWEPPVVYNSMCAIDIKWFPYDEQECYMKFGSWTYGGFELDMVHLDTDVVEHVSQENGTVWNVELGVDISEYQESVEFELLSVIGRRHEKRYPCCDYPWLFYTVNLMIPCVGIAILTSFVFYLPNQSHNKINLCINILVSLSVFFLLLIEIIPPTSLTTPLIGKYLIFTMCMVTASVVMTVVVENIHYRDATPMPPFIQHLFINLFGRHYNYHRPSSPLRKKHGDMKLSTLDALRTLEDHFQQFGDRLGETWSEPTSLNSAQQKQPQTMQRPSATAYPSVPELLRWRVERMGQNICYIEQTVRRTRRNSDLHSDWTFVALAQLKMASGMKFLYYNQKTPARRTMSTSMSEHRLEELKQRFRRSGSLGIPFFPEGEDGMELKKELTIAETDESMEEVGSALLTVVVRAQRGIPSLTKMLSTLQRGVQLKHFESRDPKDGQPNELEVLLELELEGGINGNDVLMVLQRAGFLVHELTRTFAPKGAVEPSDPGSADALSGAPWFPKSIYDLDICSKRVIMYGAGLDAEHPGFKDEEYRRRRMMFAELALNYKMGEPIPRVEFTECEKRTWKIIYRKLRELHEKYACQQFLDNFVLLERHCGYSANNIPQLDDVSRFLKAKTGFRVRPVAGYLSARDFLAGLAFRVFNCTQYIRHHADPFYTPEPDTVHELMGHMALFADPDFAQFSQEIGLASLGASEDDLRQLATLYFFSIEFGLCSSESSSEANWGGGTEEVGLPNGRCTGRKSDKKSKFKIYGAGLLSSAGELQHAVEGNPEILRFDPDRVVQQECLITTFQTAYFYTRNFEEAQQKLRTFTSNMNRPFVVRYNAYTESVEVLNNKRSLMLAVNSLRSDINLLAASLHNIL</sequence>
<evidence type="ECO:0000256" key="12">
    <source>
        <dbReference type="SAM" id="Phobius"/>
    </source>
</evidence>
<evidence type="ECO:0000256" key="2">
    <source>
        <dbReference type="ARBA" id="ARBA00004141"/>
    </source>
</evidence>
<keyword evidence="6 10" id="KW-0408">Iron</keyword>
<evidence type="ECO:0000313" key="15">
    <source>
        <dbReference type="Proteomes" id="UP000887572"/>
    </source>
</evidence>
<accession>A0A914I8Y3</accession>
<keyword evidence="7" id="KW-0503">Monooxygenase</keyword>
<evidence type="ECO:0000256" key="1">
    <source>
        <dbReference type="ARBA" id="ARBA00001954"/>
    </source>
</evidence>
<evidence type="ECO:0000256" key="11">
    <source>
        <dbReference type="SAM" id="MobiDB-lite"/>
    </source>
</evidence>
<dbReference type="Pfam" id="PF00351">
    <property type="entry name" value="Biopterin_H"/>
    <property type="match status" value="2"/>
</dbReference>
<dbReference type="InterPro" id="IPR006202">
    <property type="entry name" value="Neur_chan_lig-bd"/>
</dbReference>
<dbReference type="SUPFAM" id="SSF90112">
    <property type="entry name" value="Neurotransmitter-gated ion-channel transmembrane pore"/>
    <property type="match status" value="1"/>
</dbReference>
<feature type="transmembrane region" description="Helical" evidence="12">
    <location>
        <begin position="273"/>
        <end position="293"/>
    </location>
</feature>
<dbReference type="PANTHER" id="PTHR11473">
    <property type="entry name" value="AROMATIC AMINO ACID HYDROXYLASE"/>
    <property type="match status" value="1"/>
</dbReference>
<dbReference type="Proteomes" id="UP000887572">
    <property type="component" value="Unplaced"/>
</dbReference>
<dbReference type="Pfam" id="PF02931">
    <property type="entry name" value="Neur_chan_LBD"/>
    <property type="match status" value="1"/>
</dbReference>
<dbReference type="PANTHER" id="PTHR11473:SF16">
    <property type="entry name" value="TRYPTOPHAN 5-HYDROXYLASE 2"/>
    <property type="match status" value="1"/>
</dbReference>
<feature type="signal peptide" evidence="13">
    <location>
        <begin position="1"/>
        <end position="24"/>
    </location>
</feature>
<dbReference type="GO" id="GO:0005230">
    <property type="term" value="F:extracellular ligand-gated monoatomic ion channel activity"/>
    <property type="evidence" value="ECO:0007669"/>
    <property type="project" value="InterPro"/>
</dbReference>
<comment type="similarity">
    <text evidence="3">Belongs to the biopterin-dependent aromatic amino acid hydroxylase family.</text>
</comment>
<dbReference type="Gene3D" id="2.70.170.10">
    <property type="entry name" value="Neurotransmitter-gated ion-channel ligand-binding domain"/>
    <property type="match status" value="1"/>
</dbReference>
<keyword evidence="13" id="KW-0732">Signal</keyword>
<evidence type="ECO:0000256" key="3">
    <source>
        <dbReference type="ARBA" id="ARBA00009712"/>
    </source>
</evidence>
<dbReference type="InterPro" id="IPR018301">
    <property type="entry name" value="ArAA_hydroxylase_Fe/CU_BS"/>
</dbReference>
<dbReference type="GO" id="GO:0004510">
    <property type="term" value="F:tryptophan 5-monooxygenase activity"/>
    <property type="evidence" value="ECO:0007669"/>
    <property type="project" value="TreeGrafter"/>
</dbReference>